<feature type="domain" description="MacB-like periplasmic core" evidence="9">
    <location>
        <begin position="20"/>
        <end position="210"/>
    </location>
</feature>
<feature type="transmembrane region" description="Helical" evidence="7">
    <location>
        <begin position="255"/>
        <end position="276"/>
    </location>
</feature>
<keyword evidence="3 7" id="KW-0812">Transmembrane</keyword>
<keyword evidence="2" id="KW-1003">Cell membrane</keyword>
<dbReference type="Pfam" id="PF02687">
    <property type="entry name" value="FtsX"/>
    <property type="match status" value="2"/>
</dbReference>
<protein>
    <submittedName>
        <fullName evidence="10">ABC transporter permease</fullName>
    </submittedName>
</protein>
<reference evidence="11" key="1">
    <citation type="journal article" date="2019" name="Int. J. Syst. Evol. Microbiol.">
        <title>The Global Catalogue of Microorganisms (GCM) 10K type strain sequencing project: providing services to taxonomists for standard genome sequencing and annotation.</title>
        <authorList>
            <consortium name="The Broad Institute Genomics Platform"/>
            <consortium name="The Broad Institute Genome Sequencing Center for Infectious Disease"/>
            <person name="Wu L."/>
            <person name="Ma J."/>
        </authorList>
    </citation>
    <scope>NUCLEOTIDE SEQUENCE [LARGE SCALE GENOMIC DNA]</scope>
    <source>
        <strain evidence="11">CCUG 53915</strain>
    </source>
</reference>
<feature type="transmembrane region" description="Helical" evidence="7">
    <location>
        <begin position="297"/>
        <end position="325"/>
    </location>
</feature>
<feature type="domain" description="MacB-like periplasmic core" evidence="9">
    <location>
        <begin position="468"/>
        <end position="663"/>
    </location>
</feature>
<accession>A0ABW3U462</accession>
<feature type="transmembrane region" description="Helical" evidence="7">
    <location>
        <begin position="395"/>
        <end position="411"/>
    </location>
</feature>
<evidence type="ECO:0000256" key="2">
    <source>
        <dbReference type="ARBA" id="ARBA00022475"/>
    </source>
</evidence>
<name>A0ABW3U462_9BACL</name>
<comment type="similarity">
    <text evidence="6">Belongs to the ABC-4 integral membrane protein family.</text>
</comment>
<evidence type="ECO:0000313" key="11">
    <source>
        <dbReference type="Proteomes" id="UP001597231"/>
    </source>
</evidence>
<evidence type="ECO:0000259" key="8">
    <source>
        <dbReference type="Pfam" id="PF02687"/>
    </source>
</evidence>
<evidence type="ECO:0000256" key="4">
    <source>
        <dbReference type="ARBA" id="ARBA00022989"/>
    </source>
</evidence>
<dbReference type="PANTHER" id="PTHR30572:SF4">
    <property type="entry name" value="ABC TRANSPORTER PERMEASE YTRF"/>
    <property type="match status" value="1"/>
</dbReference>
<evidence type="ECO:0000256" key="7">
    <source>
        <dbReference type="SAM" id="Phobius"/>
    </source>
</evidence>
<comment type="caution">
    <text evidence="10">The sequence shown here is derived from an EMBL/GenBank/DDBJ whole genome shotgun (WGS) entry which is preliminary data.</text>
</comment>
<feature type="domain" description="ABC3 transporter permease C-terminal" evidence="8">
    <location>
        <begin position="258"/>
        <end position="377"/>
    </location>
</feature>
<evidence type="ECO:0000259" key="9">
    <source>
        <dbReference type="Pfam" id="PF12704"/>
    </source>
</evidence>
<evidence type="ECO:0000256" key="3">
    <source>
        <dbReference type="ARBA" id="ARBA00022692"/>
    </source>
</evidence>
<sequence length="821" mass="91416">MLSIWRISWRNMTQNKKRVFFTLLAIILGTSFFTSMLIADKTTNDVFNYYEQMYVANADYWVLSDDHTFSEKLISPIQDDPSVSNTLLALDKQAFFELDGNYSLNERSVRITGVSDQTSPLLTLPVIEGNLDNDGIVLTQAVATLLEVGVGDVVRFSNLGEAKVSAIVEYTQLLASPNNWERAASTSFRVMAPLHMVREWTGIEDEISYMRFQTSDDGEELFHSMQAQFRGTNAYIEPVVADDLQSNDIGGLYTFFYLIAGLSIFISGFIVFNMIYTTVIERKKEFAIMKSLGYTQFAVSKVVLTEILLLSLVGTIVGVPIGIWLGDLFMKALLSVFEFDMVYTLNWMYPMIVSIIIGLLFPIVFSLFPIYYAGKTSILLTLKEVDFRDIIQKQFYYRGIVSIGLLLFVFIDHPISYAATLLGVILIFPWIIIGLSKVIKSISKFFLRFPITLATQNVYQQINRNSNTAVILSIGISIILLLGAAVAAAPEGYEKEIRHTFGGDIRVTSETPWSDEDLSTIASYNTVTNVQTLTEATPITWETINGERRQFSVLSVNENGPTLFENAQNHIQYENLREEPSVLLGNRAFNEWGGSIGQRILMNTPNGEQFFKVIGVVKSSHYAGYVAFIDETNMQNIFGWTNSFDLLLTVSNRAANDSIRDQLWSDFGGHLSKVQTVEDEIKSTTSAVSGMNELLLVMLILIIGLASVGTANTLLMNTLERISEIGTMRAIGFTKEQVRNMILSEGVIIGLSGVIGGIGTGVLLIFITSKSELMDGFMSFQLPVFDMMLSIIAGISLSLCAAYISSRSVSKMDIQTSLKEG</sequence>
<feature type="transmembrane region" description="Helical" evidence="7">
    <location>
        <begin position="694"/>
        <end position="719"/>
    </location>
</feature>
<dbReference type="InterPro" id="IPR025857">
    <property type="entry name" value="MacB_PCD"/>
</dbReference>
<dbReference type="InterPro" id="IPR050250">
    <property type="entry name" value="Macrolide_Exporter_MacB"/>
</dbReference>
<dbReference type="Pfam" id="PF12704">
    <property type="entry name" value="MacB_PCD"/>
    <property type="match status" value="2"/>
</dbReference>
<gene>
    <name evidence="10" type="ORF">ACFQ38_15385</name>
</gene>
<dbReference type="InterPro" id="IPR003838">
    <property type="entry name" value="ABC3_permease_C"/>
</dbReference>
<feature type="transmembrane region" description="Helical" evidence="7">
    <location>
        <begin position="740"/>
        <end position="767"/>
    </location>
</feature>
<feature type="transmembrane region" description="Helical" evidence="7">
    <location>
        <begin position="469"/>
        <end position="489"/>
    </location>
</feature>
<evidence type="ECO:0000256" key="5">
    <source>
        <dbReference type="ARBA" id="ARBA00023136"/>
    </source>
</evidence>
<keyword evidence="5 7" id="KW-0472">Membrane</keyword>
<keyword evidence="4 7" id="KW-1133">Transmembrane helix</keyword>
<organism evidence="10 11">
    <name type="scientific">Sporosarcina contaminans</name>
    <dbReference type="NCBI Taxonomy" id="633403"/>
    <lineage>
        <taxon>Bacteria</taxon>
        <taxon>Bacillati</taxon>
        <taxon>Bacillota</taxon>
        <taxon>Bacilli</taxon>
        <taxon>Bacillales</taxon>
        <taxon>Caryophanaceae</taxon>
        <taxon>Sporosarcina</taxon>
    </lineage>
</organism>
<keyword evidence="11" id="KW-1185">Reference proteome</keyword>
<evidence type="ECO:0000256" key="6">
    <source>
        <dbReference type="ARBA" id="ARBA00038076"/>
    </source>
</evidence>
<dbReference type="Proteomes" id="UP001597231">
    <property type="component" value="Unassembled WGS sequence"/>
</dbReference>
<evidence type="ECO:0000313" key="10">
    <source>
        <dbReference type="EMBL" id="MFD1206479.1"/>
    </source>
</evidence>
<dbReference type="PANTHER" id="PTHR30572">
    <property type="entry name" value="MEMBRANE COMPONENT OF TRANSPORTER-RELATED"/>
    <property type="match status" value="1"/>
</dbReference>
<feature type="domain" description="ABC3 transporter permease C-terminal" evidence="8">
    <location>
        <begin position="697"/>
        <end position="813"/>
    </location>
</feature>
<feature type="transmembrane region" description="Helical" evidence="7">
    <location>
        <begin position="347"/>
        <end position="374"/>
    </location>
</feature>
<proteinExistence type="inferred from homology"/>
<feature type="transmembrane region" description="Helical" evidence="7">
    <location>
        <begin position="417"/>
        <end position="439"/>
    </location>
</feature>
<dbReference type="EMBL" id="JBHTLT010000124">
    <property type="protein sequence ID" value="MFD1206479.1"/>
    <property type="molecule type" value="Genomic_DNA"/>
</dbReference>
<comment type="subcellular location">
    <subcellularLocation>
        <location evidence="1">Cell membrane</location>
        <topology evidence="1">Multi-pass membrane protein</topology>
    </subcellularLocation>
</comment>
<dbReference type="RefSeq" id="WP_381481998.1">
    <property type="nucleotide sequence ID" value="NZ_JBHTLT010000124.1"/>
</dbReference>
<feature type="transmembrane region" description="Helical" evidence="7">
    <location>
        <begin position="787"/>
        <end position="805"/>
    </location>
</feature>
<evidence type="ECO:0000256" key="1">
    <source>
        <dbReference type="ARBA" id="ARBA00004651"/>
    </source>
</evidence>